<dbReference type="Proteomes" id="UP000035081">
    <property type="component" value="Chromosome"/>
</dbReference>
<accession>W5YV35</accession>
<proteinExistence type="predicted"/>
<organism evidence="1 2">
    <name type="scientific">Marinobacter salarius</name>
    <dbReference type="NCBI Taxonomy" id="1420917"/>
    <lineage>
        <taxon>Bacteria</taxon>
        <taxon>Pseudomonadati</taxon>
        <taxon>Pseudomonadota</taxon>
        <taxon>Gammaproteobacteria</taxon>
        <taxon>Pseudomonadales</taxon>
        <taxon>Marinobacteraceae</taxon>
        <taxon>Marinobacter</taxon>
    </lineage>
</organism>
<protein>
    <submittedName>
        <fullName evidence="1">Uncharacterized protein</fullName>
    </submittedName>
</protein>
<dbReference type="KEGG" id="msr:AU15_08215"/>
<dbReference type="EMBL" id="CP007152">
    <property type="protein sequence ID" value="AHI33107.1"/>
    <property type="molecule type" value="Genomic_DNA"/>
</dbReference>
<evidence type="ECO:0000313" key="2">
    <source>
        <dbReference type="Proteomes" id="UP000035081"/>
    </source>
</evidence>
<dbReference type="HOGENOM" id="CLU_3365811_0_0_6"/>
<reference evidence="1 2" key="1">
    <citation type="journal article" date="2014" name="Genome Announc.">
        <title>Draft Genome Sequences of Marinobacter similis A3d10T and Marinobacter salarius R9SW1T.</title>
        <authorList>
            <person name="Ivanova E.P."/>
            <person name="Ng H.J."/>
            <person name="Webb H.K."/>
            <person name="Feng G."/>
            <person name="Oshima K."/>
            <person name="Hattori M."/>
            <person name="Ohkuma M."/>
            <person name="Sergeev A.F."/>
            <person name="Mikhailov V.V."/>
            <person name="Crawford R.J."/>
            <person name="Sawabe T."/>
        </authorList>
    </citation>
    <scope>NUCLEOTIDE SEQUENCE [LARGE SCALE GENOMIC DNA]</scope>
    <source>
        <strain evidence="2">A3d10 and R9SW1</strain>
    </source>
</reference>
<sequence length="35" mass="3920">MKLGFKLFPVILVLNKDEARADQGDAKCAGEQRKE</sequence>
<gene>
    <name evidence="1" type="ORF">AU15_08215</name>
</gene>
<name>W5YV35_9GAMM</name>
<dbReference type="AlphaFoldDB" id="W5YV35"/>
<evidence type="ECO:0000313" key="1">
    <source>
        <dbReference type="EMBL" id="AHI33107.1"/>
    </source>
</evidence>